<organism evidence="2 3">
    <name type="scientific">Microdochium bolleyi</name>
    <dbReference type="NCBI Taxonomy" id="196109"/>
    <lineage>
        <taxon>Eukaryota</taxon>
        <taxon>Fungi</taxon>
        <taxon>Dikarya</taxon>
        <taxon>Ascomycota</taxon>
        <taxon>Pezizomycotina</taxon>
        <taxon>Sordariomycetes</taxon>
        <taxon>Xylariomycetidae</taxon>
        <taxon>Xylariales</taxon>
        <taxon>Microdochiaceae</taxon>
        <taxon>Microdochium</taxon>
    </lineage>
</organism>
<evidence type="ECO:0000313" key="2">
    <source>
        <dbReference type="EMBL" id="KXJ95082.1"/>
    </source>
</evidence>
<dbReference type="InParanoid" id="A0A136JD59"/>
<name>A0A136JD59_9PEZI</name>
<evidence type="ECO:0000313" key="3">
    <source>
        <dbReference type="Proteomes" id="UP000070501"/>
    </source>
</evidence>
<sequence length="91" mass="9952">MAYSRATFVIDIDSLFFFFPHLFSIDHFHSSFPPSDASHFQHFYGGYRLLSYTTRNPSRPSAVGGCCGVGVGVGIGAGYWLWAVMPIPGAS</sequence>
<keyword evidence="3" id="KW-1185">Reference proteome</keyword>
<keyword evidence="1" id="KW-0812">Transmembrane</keyword>
<evidence type="ECO:0000256" key="1">
    <source>
        <dbReference type="SAM" id="Phobius"/>
    </source>
</evidence>
<gene>
    <name evidence="2" type="ORF">Micbo1qcDRAFT_156889</name>
</gene>
<dbReference type="Proteomes" id="UP000070501">
    <property type="component" value="Unassembled WGS sequence"/>
</dbReference>
<keyword evidence="1" id="KW-0472">Membrane</keyword>
<protein>
    <submittedName>
        <fullName evidence="2">Uncharacterized protein</fullName>
    </submittedName>
</protein>
<reference evidence="3" key="1">
    <citation type="submission" date="2016-02" db="EMBL/GenBank/DDBJ databases">
        <title>Draft genome sequence of Microdochium bolleyi, a fungal endophyte of beachgrass.</title>
        <authorList>
            <consortium name="DOE Joint Genome Institute"/>
            <person name="David A.S."/>
            <person name="May G."/>
            <person name="Haridas S."/>
            <person name="Lim J."/>
            <person name="Wang M."/>
            <person name="Labutti K."/>
            <person name="Lipzen A."/>
            <person name="Barry K."/>
            <person name="Grigoriev I.V."/>
        </authorList>
    </citation>
    <scope>NUCLEOTIDE SEQUENCE [LARGE SCALE GENOMIC DNA]</scope>
    <source>
        <strain evidence="3">J235TASD1</strain>
    </source>
</reference>
<keyword evidence="1" id="KW-1133">Transmembrane helix</keyword>
<feature type="non-terminal residue" evidence="2">
    <location>
        <position position="91"/>
    </location>
</feature>
<feature type="transmembrane region" description="Helical" evidence="1">
    <location>
        <begin position="62"/>
        <end position="82"/>
    </location>
</feature>
<dbReference type="EMBL" id="KQ964246">
    <property type="protein sequence ID" value="KXJ95082.1"/>
    <property type="molecule type" value="Genomic_DNA"/>
</dbReference>
<proteinExistence type="predicted"/>
<accession>A0A136JD59</accession>
<dbReference type="AlphaFoldDB" id="A0A136JD59"/>